<evidence type="ECO:0000313" key="3">
    <source>
        <dbReference type="Proteomes" id="UP001528823"/>
    </source>
</evidence>
<feature type="compositionally biased region" description="Polar residues" evidence="1">
    <location>
        <begin position="44"/>
        <end position="53"/>
    </location>
</feature>
<dbReference type="EMBL" id="JAPMOU010000044">
    <property type="protein sequence ID" value="MDE1464878.1"/>
    <property type="molecule type" value="Genomic_DNA"/>
</dbReference>
<evidence type="ECO:0000313" key="2">
    <source>
        <dbReference type="EMBL" id="MDE1464878.1"/>
    </source>
</evidence>
<protein>
    <submittedName>
        <fullName evidence="2">Uncharacterized protein</fullName>
    </submittedName>
</protein>
<reference evidence="2 3" key="1">
    <citation type="submission" date="2022-11" db="EMBL/GenBank/DDBJ databases">
        <title>Spartinivicinus poritis sp. nov., isolated from scleractinian coral Porites lutea.</title>
        <authorList>
            <person name="Zhang G."/>
            <person name="Cai L."/>
            <person name="Wei Q."/>
        </authorList>
    </citation>
    <scope>NUCLEOTIDE SEQUENCE [LARGE SCALE GENOMIC DNA]</scope>
    <source>
        <strain evidence="2 3">A2-2</strain>
    </source>
</reference>
<dbReference type="RefSeq" id="WP_274691186.1">
    <property type="nucleotide sequence ID" value="NZ_JAPMOU010000044.1"/>
</dbReference>
<accession>A0ABT5UHH5</accession>
<organism evidence="2 3">
    <name type="scientific">Spartinivicinus poritis</name>
    <dbReference type="NCBI Taxonomy" id="2994640"/>
    <lineage>
        <taxon>Bacteria</taxon>
        <taxon>Pseudomonadati</taxon>
        <taxon>Pseudomonadota</taxon>
        <taxon>Gammaproteobacteria</taxon>
        <taxon>Oceanospirillales</taxon>
        <taxon>Zooshikellaceae</taxon>
        <taxon>Spartinivicinus</taxon>
    </lineage>
</organism>
<name>A0ABT5UHH5_9GAMM</name>
<feature type="compositionally biased region" description="Low complexity" evidence="1">
    <location>
        <begin position="54"/>
        <end position="64"/>
    </location>
</feature>
<sequence length="82" mass="9036">MAPHTLQGNTDEVLAIMARTHRCSFMIENCNSRLRLTIDQRKPLNNSSTTHVKSSAISAESSHSSGRENPCWLCGGTGFKVF</sequence>
<dbReference type="Proteomes" id="UP001528823">
    <property type="component" value="Unassembled WGS sequence"/>
</dbReference>
<evidence type="ECO:0000256" key="1">
    <source>
        <dbReference type="SAM" id="MobiDB-lite"/>
    </source>
</evidence>
<feature type="region of interest" description="Disordered" evidence="1">
    <location>
        <begin position="44"/>
        <end position="71"/>
    </location>
</feature>
<gene>
    <name evidence="2" type="ORF">ORQ98_23220</name>
</gene>
<proteinExistence type="predicted"/>
<keyword evidence="3" id="KW-1185">Reference proteome</keyword>
<comment type="caution">
    <text evidence="2">The sequence shown here is derived from an EMBL/GenBank/DDBJ whole genome shotgun (WGS) entry which is preliminary data.</text>
</comment>